<organism evidence="6 7">
    <name type="scientific">Serratia phage Tsm2</name>
    <dbReference type="NCBI Taxonomy" id="2787014"/>
    <lineage>
        <taxon>Viruses</taxon>
        <taxon>Duplodnaviria</taxon>
        <taxon>Heunggongvirae</taxon>
        <taxon>Uroviricota</taxon>
        <taxon>Caudoviricetes</taxon>
        <taxon>Sarkviridae</taxon>
        <taxon>Otakuvirus</taxon>
        <taxon>Otakuvirus Tsm2</taxon>
    </lineage>
</organism>
<dbReference type="Gene3D" id="3.40.1350.10">
    <property type="match status" value="1"/>
</dbReference>
<proteinExistence type="predicted"/>
<dbReference type="Proteomes" id="UP000595016">
    <property type="component" value="Segment"/>
</dbReference>
<keyword evidence="7" id="KW-1185">Reference proteome</keyword>
<keyword evidence="2" id="KW-0540">Nuclease</keyword>
<evidence type="ECO:0000256" key="2">
    <source>
        <dbReference type="ARBA" id="ARBA00022722"/>
    </source>
</evidence>
<feature type="domain" description="VRR-NUC" evidence="5">
    <location>
        <begin position="2"/>
        <end position="83"/>
    </location>
</feature>
<dbReference type="GO" id="GO:0003676">
    <property type="term" value="F:nucleic acid binding"/>
    <property type="evidence" value="ECO:0007669"/>
    <property type="project" value="InterPro"/>
</dbReference>
<evidence type="ECO:0000313" key="6">
    <source>
        <dbReference type="EMBL" id="QPI13697.1"/>
    </source>
</evidence>
<evidence type="ECO:0000259" key="5">
    <source>
        <dbReference type="SMART" id="SM00990"/>
    </source>
</evidence>
<dbReference type="GO" id="GO:0004518">
    <property type="term" value="F:nuclease activity"/>
    <property type="evidence" value="ECO:0007669"/>
    <property type="project" value="UniProtKB-KW"/>
</dbReference>
<evidence type="ECO:0000256" key="4">
    <source>
        <dbReference type="SAM" id="MobiDB-lite"/>
    </source>
</evidence>
<dbReference type="CDD" id="cd22365">
    <property type="entry name" value="VRR-NUC-like"/>
    <property type="match status" value="1"/>
</dbReference>
<evidence type="ECO:0000313" key="7">
    <source>
        <dbReference type="Proteomes" id="UP000595016"/>
    </source>
</evidence>
<protein>
    <recommendedName>
        <fullName evidence="5">VRR-NUC domain-containing protein</fullName>
    </recommendedName>
</protein>
<feature type="region of interest" description="Disordered" evidence="4">
    <location>
        <begin position="96"/>
        <end position="132"/>
    </location>
</feature>
<name>A0A7S9SNS9_9CAUD</name>
<dbReference type="InterPro" id="IPR011856">
    <property type="entry name" value="tRNA_endonuc-like_dom_sf"/>
</dbReference>
<dbReference type="GO" id="GO:0016788">
    <property type="term" value="F:hydrolase activity, acting on ester bonds"/>
    <property type="evidence" value="ECO:0007669"/>
    <property type="project" value="InterPro"/>
</dbReference>
<reference evidence="6 7" key="1">
    <citation type="submission" date="2020-10" db="EMBL/GenBank/DDBJ databases">
        <authorList>
            <person name="Dukhno E.A."/>
            <person name="Kornienko N.O."/>
            <person name="Shybanov S.R."/>
            <person name="Kharina A.V."/>
            <person name="Budzanivska I.G."/>
        </authorList>
    </citation>
    <scope>NUCLEOTIDE SEQUENCE [LARGE SCALE GENOMIC DNA]</scope>
</reference>
<dbReference type="SMART" id="SM00990">
    <property type="entry name" value="VRR_NUC"/>
    <property type="match status" value="1"/>
</dbReference>
<accession>A0A7S9SNS9</accession>
<dbReference type="InterPro" id="IPR014883">
    <property type="entry name" value="VRR_NUC"/>
</dbReference>
<sequence>MTPEGKVQAYAKAEFEKLGALVRKIRYEGRNGCPDLLALLPGGVVWFVEVKKDEATGPDPHQAREHERMQKRGANVFVVGSKSQVDSLIENYYSHATNIGGSDETETEKADPRPDRRAIGAKAQTVRRVRAQ</sequence>
<evidence type="ECO:0000256" key="1">
    <source>
        <dbReference type="ARBA" id="ARBA00001946"/>
    </source>
</evidence>
<gene>
    <name evidence="6" type="ORF">SIPHO4S_00001</name>
</gene>
<dbReference type="EMBL" id="MW082583">
    <property type="protein sequence ID" value="QPI13697.1"/>
    <property type="molecule type" value="Genomic_DNA"/>
</dbReference>
<keyword evidence="3" id="KW-0378">Hydrolase</keyword>
<evidence type="ECO:0000256" key="3">
    <source>
        <dbReference type="ARBA" id="ARBA00022801"/>
    </source>
</evidence>
<comment type="cofactor">
    <cofactor evidence="1">
        <name>Mg(2+)</name>
        <dbReference type="ChEBI" id="CHEBI:18420"/>
    </cofactor>
</comment>
<feature type="compositionally biased region" description="Basic and acidic residues" evidence="4">
    <location>
        <begin position="107"/>
        <end position="118"/>
    </location>
</feature>